<evidence type="ECO:0000313" key="2">
    <source>
        <dbReference type="EMBL" id="CAB4363037.1"/>
    </source>
</evidence>
<dbReference type="EMBL" id="CAFBOL010000048">
    <property type="protein sequence ID" value="CAB4996151.1"/>
    <property type="molecule type" value="Genomic_DNA"/>
</dbReference>
<name>A0A6J7NSM4_9ZZZZ</name>
<organism evidence="7">
    <name type="scientific">freshwater metagenome</name>
    <dbReference type="NCBI Taxonomy" id="449393"/>
    <lineage>
        <taxon>unclassified sequences</taxon>
        <taxon>metagenomes</taxon>
        <taxon>ecological metagenomes</taxon>
    </lineage>
</organism>
<proteinExistence type="predicted"/>
<dbReference type="PROSITE" id="PS51257">
    <property type="entry name" value="PROKAR_LIPOPROTEIN"/>
    <property type="match status" value="1"/>
</dbReference>
<evidence type="ECO:0000313" key="6">
    <source>
        <dbReference type="EMBL" id="CAB4923474.1"/>
    </source>
</evidence>
<dbReference type="EMBL" id="CAFAAV010000017">
    <property type="protein sequence ID" value="CAB4805301.1"/>
    <property type="molecule type" value="Genomic_DNA"/>
</dbReference>
<keyword evidence="1" id="KW-1133">Transmembrane helix</keyword>
<dbReference type="EMBL" id="CAFBMT010000004">
    <property type="protein sequence ID" value="CAB4923474.1"/>
    <property type="molecule type" value="Genomic_DNA"/>
</dbReference>
<dbReference type="EMBL" id="CAEZYF010000007">
    <property type="protein sequence ID" value="CAB4722219.1"/>
    <property type="molecule type" value="Genomic_DNA"/>
</dbReference>
<gene>
    <name evidence="3" type="ORF">UFOPK2656_01440</name>
    <name evidence="4" type="ORF">UFOPK3099_00378</name>
    <name evidence="5" type="ORF">UFOPK3267_01940</name>
    <name evidence="6" type="ORF">UFOPK3651_01011</name>
    <name evidence="7" type="ORF">UFOPK3931_01813</name>
    <name evidence="2" type="ORF">UFOPK4189_00814</name>
</gene>
<evidence type="ECO:0000313" key="5">
    <source>
        <dbReference type="EMBL" id="CAB4852188.1"/>
    </source>
</evidence>
<dbReference type="EMBL" id="CAESGF010000004">
    <property type="protein sequence ID" value="CAB4363037.1"/>
    <property type="molecule type" value="Genomic_DNA"/>
</dbReference>
<keyword evidence="1" id="KW-0812">Transmembrane</keyword>
<dbReference type="EMBL" id="CAFBIY010000115">
    <property type="protein sequence ID" value="CAB4852188.1"/>
    <property type="molecule type" value="Genomic_DNA"/>
</dbReference>
<sequence length="261" mass="26823">MRRALLLIVAALTLAACKVDATVHITMRPDGGGSIALTVVADQQVVQQAPGLAADLKFDDATAAGWQVDGPTDTADGGVEVTLTHDFTTAEEATALLRSLNGNGGPLHDVAITRTVTTQKLTTALTGALRVEGGVDAFADPDVLAAIGGSPYADNIAATGLGPNDVITFTITADLPGEATTPGVGTKATGGGLTFTVPMDGTTVDLGSVFTQQQGRPSTGWGLIAKIAFGLLIAWLVLAAAFILFVANARRKRAMRRPNYR</sequence>
<evidence type="ECO:0000313" key="7">
    <source>
        <dbReference type="EMBL" id="CAB4996151.1"/>
    </source>
</evidence>
<protein>
    <submittedName>
        <fullName evidence="7">Unannotated protein</fullName>
    </submittedName>
</protein>
<feature type="transmembrane region" description="Helical" evidence="1">
    <location>
        <begin position="221"/>
        <end position="247"/>
    </location>
</feature>
<reference evidence="7" key="1">
    <citation type="submission" date="2020-05" db="EMBL/GenBank/DDBJ databases">
        <authorList>
            <person name="Chiriac C."/>
            <person name="Salcher M."/>
            <person name="Ghai R."/>
            <person name="Kavagutti S V."/>
        </authorList>
    </citation>
    <scope>NUCLEOTIDE SEQUENCE</scope>
</reference>
<dbReference type="AlphaFoldDB" id="A0A6J7NSM4"/>
<accession>A0A6J7NSM4</accession>
<keyword evidence="1" id="KW-0472">Membrane</keyword>
<evidence type="ECO:0000256" key="1">
    <source>
        <dbReference type="SAM" id="Phobius"/>
    </source>
</evidence>
<evidence type="ECO:0000313" key="4">
    <source>
        <dbReference type="EMBL" id="CAB4805301.1"/>
    </source>
</evidence>
<evidence type="ECO:0000313" key="3">
    <source>
        <dbReference type="EMBL" id="CAB4722219.1"/>
    </source>
</evidence>